<evidence type="ECO:0000313" key="2">
    <source>
        <dbReference type="EMBL" id="GGM14355.1"/>
    </source>
</evidence>
<comment type="caution">
    <text evidence="2">The sequence shown here is derived from an EMBL/GenBank/DDBJ whole genome shotgun (WGS) entry which is preliminary data.</text>
</comment>
<keyword evidence="3" id="KW-1185">Reference proteome</keyword>
<feature type="compositionally biased region" description="Gly residues" evidence="1">
    <location>
        <begin position="1"/>
        <end position="20"/>
    </location>
</feature>
<name>A0A917T930_9ACTN</name>
<organism evidence="2 3">
    <name type="scientific">Nakamurella endophytica</name>
    <dbReference type="NCBI Taxonomy" id="1748367"/>
    <lineage>
        <taxon>Bacteria</taxon>
        <taxon>Bacillati</taxon>
        <taxon>Actinomycetota</taxon>
        <taxon>Actinomycetes</taxon>
        <taxon>Nakamurellales</taxon>
        <taxon>Nakamurellaceae</taxon>
        <taxon>Nakamurella</taxon>
    </lineage>
</organism>
<feature type="region of interest" description="Disordered" evidence="1">
    <location>
        <begin position="1"/>
        <end position="31"/>
    </location>
</feature>
<dbReference type="EMBL" id="BMNA01000013">
    <property type="protein sequence ID" value="GGM14355.1"/>
    <property type="molecule type" value="Genomic_DNA"/>
</dbReference>
<accession>A0A917T930</accession>
<evidence type="ECO:0000313" key="3">
    <source>
        <dbReference type="Proteomes" id="UP000655208"/>
    </source>
</evidence>
<protein>
    <submittedName>
        <fullName evidence="2">Uncharacterized protein</fullName>
    </submittedName>
</protein>
<evidence type="ECO:0000256" key="1">
    <source>
        <dbReference type="SAM" id="MobiDB-lite"/>
    </source>
</evidence>
<sequence length="73" mass="7676">MSGGDRTGQGGSEGPGGSVGGARRAGRAWHHWPTKGDRYAALAELRWSGHLTHERFSALRQAVAALPADPTAR</sequence>
<reference evidence="2" key="2">
    <citation type="submission" date="2020-09" db="EMBL/GenBank/DDBJ databases">
        <authorList>
            <person name="Sun Q."/>
            <person name="Zhou Y."/>
        </authorList>
    </citation>
    <scope>NUCLEOTIDE SEQUENCE</scope>
    <source>
        <strain evidence="2">CGMCC 4.7308</strain>
    </source>
</reference>
<dbReference type="Proteomes" id="UP000655208">
    <property type="component" value="Unassembled WGS sequence"/>
</dbReference>
<proteinExistence type="predicted"/>
<reference evidence="2" key="1">
    <citation type="journal article" date="2014" name="Int. J. Syst. Evol. Microbiol.">
        <title>Complete genome sequence of Corynebacterium casei LMG S-19264T (=DSM 44701T), isolated from a smear-ripened cheese.</title>
        <authorList>
            <consortium name="US DOE Joint Genome Institute (JGI-PGF)"/>
            <person name="Walter F."/>
            <person name="Albersmeier A."/>
            <person name="Kalinowski J."/>
            <person name="Ruckert C."/>
        </authorList>
    </citation>
    <scope>NUCLEOTIDE SEQUENCE</scope>
    <source>
        <strain evidence="2">CGMCC 4.7308</strain>
    </source>
</reference>
<gene>
    <name evidence="2" type="ORF">GCM10011594_37970</name>
</gene>
<dbReference type="AlphaFoldDB" id="A0A917T930"/>